<feature type="transmembrane region" description="Helical" evidence="9">
    <location>
        <begin position="260"/>
        <end position="278"/>
    </location>
</feature>
<dbReference type="InterPro" id="IPR003352">
    <property type="entry name" value="PTS_EIIC"/>
</dbReference>
<protein>
    <recommendedName>
        <fullName evidence="8">Permease IIC component</fullName>
    </recommendedName>
</protein>
<dbReference type="GO" id="GO:0005886">
    <property type="term" value="C:plasma membrane"/>
    <property type="evidence" value="ECO:0007669"/>
    <property type="project" value="UniProtKB-SubCell"/>
</dbReference>
<evidence type="ECO:0000256" key="9">
    <source>
        <dbReference type="SAM" id="Phobius"/>
    </source>
</evidence>
<comment type="function">
    <text evidence="8">The phosphoenolpyruvate-dependent sugar phosphotransferase system (PTS), a major carbohydrate active -transport system, catalyzes the phosphorylation of incoming sugar substrates concomitant with their translocation across the cell membrane.</text>
</comment>
<evidence type="ECO:0000256" key="8">
    <source>
        <dbReference type="PIRNR" id="PIRNR006351"/>
    </source>
</evidence>
<dbReference type="PROSITE" id="PS51105">
    <property type="entry name" value="PTS_EIIC_TYPE_3"/>
    <property type="match status" value="1"/>
</dbReference>
<dbReference type="PANTHER" id="PTHR33989:SF4">
    <property type="entry name" value="PTS SYSTEM N,N'-DIACETYLCHITOBIOSE-SPECIFIC EIIC COMPONENT"/>
    <property type="match status" value="1"/>
</dbReference>
<reference evidence="11 12" key="1">
    <citation type="submission" date="2011-06" db="EMBL/GenBank/DDBJ databases">
        <title>The Genome Sequence of Collinsella tanakaei YIT 12063.</title>
        <authorList>
            <consortium name="The Broad Institute Genome Sequencing Platform"/>
            <person name="Earl A."/>
            <person name="Ward D."/>
            <person name="Feldgarden M."/>
            <person name="Gevers D."/>
            <person name="Morotomi M."/>
            <person name="Young S.K."/>
            <person name="Zeng Q."/>
            <person name="Gargeya S."/>
            <person name="Fitzgerald M."/>
            <person name="Haas B."/>
            <person name="Abouelleil A."/>
            <person name="Alvarado L."/>
            <person name="Arachchi H.M."/>
            <person name="Berlin A."/>
            <person name="Brown A."/>
            <person name="Chapman S.B."/>
            <person name="Chen Z."/>
            <person name="Dunbar C."/>
            <person name="Freedman E."/>
            <person name="Gearin G."/>
            <person name="Gellesch M."/>
            <person name="Goldberg J."/>
            <person name="Griggs A."/>
            <person name="Gujja S."/>
            <person name="Heiman D."/>
            <person name="Howarth C."/>
            <person name="Larson L."/>
            <person name="Lui A."/>
            <person name="MacDonald P.J.P."/>
            <person name="Mehta T."/>
            <person name="Montmayeur A."/>
            <person name="Murphy C."/>
            <person name="Neiman D."/>
            <person name="Pearson M."/>
            <person name="Priest M."/>
            <person name="Roberts A."/>
            <person name="Saif S."/>
            <person name="Shea T."/>
            <person name="Shenoy N."/>
            <person name="Sisk P."/>
            <person name="Stolte C."/>
            <person name="Sykes S."/>
            <person name="Wortman J."/>
            <person name="Nusbaum C."/>
            <person name="Birren B."/>
        </authorList>
    </citation>
    <scope>NUCLEOTIDE SEQUENCE [LARGE SCALE GENOMIC DNA]</scope>
    <source>
        <strain evidence="11 12">YIT 12063</strain>
    </source>
</reference>
<dbReference type="OrthoDB" id="3181636at2"/>
<evidence type="ECO:0000256" key="1">
    <source>
        <dbReference type="ARBA" id="ARBA00004651"/>
    </source>
</evidence>
<accession>G1WJM5</accession>
<dbReference type="Proteomes" id="UP000004830">
    <property type="component" value="Unassembled WGS sequence"/>
</dbReference>
<feature type="transmembrane region" description="Helical" evidence="9">
    <location>
        <begin position="396"/>
        <end position="416"/>
    </location>
</feature>
<keyword evidence="6 9" id="KW-1133">Transmembrane helix</keyword>
<dbReference type="eggNOG" id="COG1455">
    <property type="taxonomic scope" value="Bacteria"/>
</dbReference>
<dbReference type="PATRIC" id="fig|742742.3.peg.1518"/>
<dbReference type="GeneID" id="62759237"/>
<evidence type="ECO:0000256" key="4">
    <source>
        <dbReference type="ARBA" id="ARBA00022597"/>
    </source>
</evidence>
<dbReference type="InterPro" id="IPR004501">
    <property type="entry name" value="PTS_EIIC_3"/>
</dbReference>
<proteinExistence type="predicted"/>
<evidence type="ECO:0000259" key="10">
    <source>
        <dbReference type="PROSITE" id="PS51105"/>
    </source>
</evidence>
<feature type="transmembrane region" description="Helical" evidence="9">
    <location>
        <begin position="113"/>
        <end position="131"/>
    </location>
</feature>
<dbReference type="AlphaFoldDB" id="G1WJM5"/>
<dbReference type="Pfam" id="PF02378">
    <property type="entry name" value="PTS_EIIC"/>
    <property type="match status" value="1"/>
</dbReference>
<dbReference type="GO" id="GO:0009401">
    <property type="term" value="P:phosphoenolpyruvate-dependent sugar phosphotransferase system"/>
    <property type="evidence" value="ECO:0007669"/>
    <property type="project" value="InterPro"/>
</dbReference>
<keyword evidence="2 8" id="KW-0813">Transport</keyword>
<dbReference type="GO" id="GO:0008982">
    <property type="term" value="F:protein-N(PI)-phosphohistidine-sugar phosphotransferase activity"/>
    <property type="evidence" value="ECO:0007669"/>
    <property type="project" value="UniProtKB-UniRule"/>
</dbReference>
<evidence type="ECO:0000313" key="12">
    <source>
        <dbReference type="Proteomes" id="UP000004830"/>
    </source>
</evidence>
<dbReference type="PIRSF" id="PIRSF006351">
    <property type="entry name" value="PTS_EIIC-Cellobiose"/>
    <property type="match status" value="1"/>
</dbReference>
<feature type="transmembrane region" description="Helical" evidence="9">
    <location>
        <begin position="143"/>
        <end position="163"/>
    </location>
</feature>
<keyword evidence="12" id="KW-1185">Reference proteome</keyword>
<evidence type="ECO:0000256" key="5">
    <source>
        <dbReference type="ARBA" id="ARBA00022692"/>
    </source>
</evidence>
<keyword evidence="4 8" id="KW-0762">Sugar transport</keyword>
<feature type="transmembrane region" description="Helical" evidence="9">
    <location>
        <begin position="32"/>
        <end position="50"/>
    </location>
</feature>
<name>G1WJM5_9ACTN</name>
<dbReference type="STRING" id="742742.HMPREF9452_01538"/>
<feature type="transmembrane region" description="Helical" evidence="9">
    <location>
        <begin position="290"/>
        <end position="310"/>
    </location>
</feature>
<keyword evidence="3 8" id="KW-1003">Cell membrane</keyword>
<dbReference type="GO" id="GO:1902815">
    <property type="term" value="P:N,N'-diacetylchitobiose import"/>
    <property type="evidence" value="ECO:0007669"/>
    <property type="project" value="TreeGrafter"/>
</dbReference>
<feature type="domain" description="PTS EIIC type-3" evidence="10">
    <location>
        <begin position="8"/>
        <end position="416"/>
    </location>
</feature>
<dbReference type="RefSeq" id="WP_009141572.1">
    <property type="nucleotide sequence ID" value="NZ_JH126470.1"/>
</dbReference>
<evidence type="ECO:0000256" key="7">
    <source>
        <dbReference type="ARBA" id="ARBA00023136"/>
    </source>
</evidence>
<dbReference type="InterPro" id="IPR051088">
    <property type="entry name" value="PTS_Sugar-EIIC/EIIB"/>
</dbReference>
<gene>
    <name evidence="11" type="ORF">HMPREF9452_01538</name>
</gene>
<comment type="subcellular location">
    <subcellularLocation>
        <location evidence="1">Cell membrane</location>
        <topology evidence="1">Multi-pass membrane protein</topology>
    </subcellularLocation>
</comment>
<evidence type="ECO:0000256" key="6">
    <source>
        <dbReference type="ARBA" id="ARBA00022989"/>
    </source>
</evidence>
<dbReference type="EMBL" id="ADLS01000019">
    <property type="protein sequence ID" value="EGX70091.1"/>
    <property type="molecule type" value="Genomic_DNA"/>
</dbReference>
<evidence type="ECO:0000256" key="3">
    <source>
        <dbReference type="ARBA" id="ARBA00022475"/>
    </source>
</evidence>
<evidence type="ECO:0000313" key="11">
    <source>
        <dbReference type="EMBL" id="EGX70091.1"/>
    </source>
</evidence>
<dbReference type="NCBIfam" id="TIGR00410">
    <property type="entry name" value="lacE"/>
    <property type="match status" value="1"/>
</dbReference>
<dbReference type="InterPro" id="IPR004796">
    <property type="entry name" value="PTS_IIC_cello"/>
</dbReference>
<dbReference type="PANTHER" id="PTHR33989">
    <property type="match status" value="1"/>
</dbReference>
<feature type="transmembrane region" description="Helical" evidence="9">
    <location>
        <begin position="76"/>
        <end position="104"/>
    </location>
</feature>
<dbReference type="HOGENOM" id="CLU_029688_1_0_11"/>
<sequence length="439" mass="46998">MEKFTEFIERHVAPVAGRLGANRYIQAIQNTFLTLIPFMTIGSMALVIVTPPMDYTTMDPGIAQSFMQGWQTIADFLAFPFTIINTITTGCLALWVSVGLAFFLSRHYKMNSYLPVALSAASFIATGFISTEGALMTDFIGGAGLFCAIVMSVATVELFKFLSERNVGRINLPGAVPPALGESMAHLVPAALCLLAVSLISTAAIKLTAAPFANLIATIVSPLVGAVDSPAGIMLIAFLMPLFFWFGIHDSVLTSPLDPFLYANLDANMAAYAAGAAATALPCTVTPPFVWYFITIGGNGATLALALLTLRSRSKQISTIGKLGIIPTLFGVNEPIIFGLPVMYNPLMFVPSILNMVLNAGLTFLVMDLGIINHTFAYPGWNVPAPIGALLSTMDVKALIFIIGLIILNGLVYYPFFKAYEKKKVEEEQAEAPAQAEVA</sequence>
<evidence type="ECO:0000256" key="2">
    <source>
        <dbReference type="ARBA" id="ARBA00022448"/>
    </source>
</evidence>
<organism evidence="11 12">
    <name type="scientific">Collinsella tanakaei YIT 12063</name>
    <dbReference type="NCBI Taxonomy" id="742742"/>
    <lineage>
        <taxon>Bacteria</taxon>
        <taxon>Bacillati</taxon>
        <taxon>Actinomycetota</taxon>
        <taxon>Coriobacteriia</taxon>
        <taxon>Coriobacteriales</taxon>
        <taxon>Coriobacteriaceae</taxon>
        <taxon>Collinsella</taxon>
    </lineage>
</organism>
<keyword evidence="7 8" id="KW-0472">Membrane</keyword>
<feature type="transmembrane region" description="Helical" evidence="9">
    <location>
        <begin position="229"/>
        <end position="248"/>
    </location>
</feature>
<feature type="transmembrane region" description="Helical" evidence="9">
    <location>
        <begin position="353"/>
        <end position="376"/>
    </location>
</feature>
<feature type="transmembrane region" description="Helical" evidence="9">
    <location>
        <begin position="184"/>
        <end position="209"/>
    </location>
</feature>
<keyword evidence="5 9" id="KW-0812">Transmembrane</keyword>
<comment type="caution">
    <text evidence="11">The sequence shown here is derived from an EMBL/GenBank/DDBJ whole genome shotgun (WGS) entry which is preliminary data.</text>
</comment>